<comment type="subcellular location">
    <subcellularLocation>
        <location evidence="1">Cytoplasm</location>
    </subcellularLocation>
</comment>
<feature type="non-terminal residue" evidence="12">
    <location>
        <position position="1"/>
    </location>
</feature>
<evidence type="ECO:0000259" key="10">
    <source>
        <dbReference type="PROSITE" id="PS51898"/>
    </source>
</evidence>
<proteinExistence type="inferred from homology"/>
<keyword evidence="6 9" id="KW-0238">DNA-binding</keyword>
<dbReference type="InterPro" id="IPR050090">
    <property type="entry name" value="Tyrosine_recombinase_XerCD"/>
</dbReference>
<evidence type="ECO:0000256" key="5">
    <source>
        <dbReference type="ARBA" id="ARBA00022908"/>
    </source>
</evidence>
<dbReference type="NCBIfam" id="NF001399">
    <property type="entry name" value="PRK00283.1"/>
    <property type="match status" value="1"/>
</dbReference>
<dbReference type="InterPro" id="IPR002104">
    <property type="entry name" value="Integrase_catalytic"/>
</dbReference>
<keyword evidence="3" id="KW-0132">Cell division</keyword>
<evidence type="ECO:0000259" key="11">
    <source>
        <dbReference type="PROSITE" id="PS51900"/>
    </source>
</evidence>
<dbReference type="SUPFAM" id="SSF56349">
    <property type="entry name" value="DNA breaking-rejoining enzymes"/>
    <property type="match status" value="1"/>
</dbReference>
<dbReference type="PROSITE" id="PS51900">
    <property type="entry name" value="CB"/>
    <property type="match status" value="1"/>
</dbReference>
<dbReference type="InterPro" id="IPR013762">
    <property type="entry name" value="Integrase-like_cat_sf"/>
</dbReference>
<evidence type="ECO:0000256" key="6">
    <source>
        <dbReference type="ARBA" id="ARBA00023125"/>
    </source>
</evidence>
<organism evidence="12 13">
    <name type="scientific">Aerophobetes bacterium</name>
    <dbReference type="NCBI Taxonomy" id="2030807"/>
    <lineage>
        <taxon>Bacteria</taxon>
        <taxon>Candidatus Aerophobota</taxon>
    </lineage>
</organism>
<dbReference type="PANTHER" id="PTHR30349">
    <property type="entry name" value="PHAGE INTEGRASE-RELATED"/>
    <property type="match status" value="1"/>
</dbReference>
<protein>
    <submittedName>
        <fullName evidence="12">Tyrosine recombinase XerC</fullName>
    </submittedName>
</protein>
<evidence type="ECO:0000313" key="12">
    <source>
        <dbReference type="EMBL" id="TET93338.1"/>
    </source>
</evidence>
<dbReference type="Pfam" id="PF00589">
    <property type="entry name" value="Phage_integrase"/>
    <property type="match status" value="1"/>
</dbReference>
<dbReference type="InterPro" id="IPR004107">
    <property type="entry name" value="Integrase_SAM-like_N"/>
</dbReference>
<evidence type="ECO:0000256" key="4">
    <source>
        <dbReference type="ARBA" id="ARBA00022829"/>
    </source>
</evidence>
<dbReference type="PROSITE" id="PS51898">
    <property type="entry name" value="TYR_RECOMBINASE"/>
    <property type="match status" value="1"/>
</dbReference>
<dbReference type="NCBIfam" id="NF040815">
    <property type="entry name" value="recomb_XerA_Arch"/>
    <property type="match status" value="1"/>
</dbReference>
<dbReference type="Gene3D" id="1.10.443.10">
    <property type="entry name" value="Intergrase catalytic core"/>
    <property type="match status" value="1"/>
</dbReference>
<dbReference type="GO" id="GO:0005737">
    <property type="term" value="C:cytoplasm"/>
    <property type="evidence" value="ECO:0007669"/>
    <property type="project" value="UniProtKB-SubCell"/>
</dbReference>
<dbReference type="GO" id="GO:0015074">
    <property type="term" value="P:DNA integration"/>
    <property type="evidence" value="ECO:0007669"/>
    <property type="project" value="UniProtKB-KW"/>
</dbReference>
<feature type="domain" description="Tyr recombinase" evidence="10">
    <location>
        <begin position="102"/>
        <end position="283"/>
    </location>
</feature>
<dbReference type="EMBL" id="SOIJ01000119">
    <property type="protein sequence ID" value="TET93338.1"/>
    <property type="molecule type" value="Genomic_DNA"/>
</dbReference>
<dbReference type="InterPro" id="IPR044068">
    <property type="entry name" value="CB"/>
</dbReference>
<evidence type="ECO:0000256" key="9">
    <source>
        <dbReference type="PROSITE-ProRule" id="PRU01248"/>
    </source>
</evidence>
<dbReference type="AlphaFoldDB" id="A0A523YPB4"/>
<dbReference type="Proteomes" id="UP000316925">
    <property type="component" value="Unassembled WGS sequence"/>
</dbReference>
<dbReference type="PANTHER" id="PTHR30349:SF77">
    <property type="entry name" value="TYROSINE RECOMBINASE XERC"/>
    <property type="match status" value="1"/>
</dbReference>
<keyword evidence="5" id="KW-0229">DNA integration</keyword>
<keyword evidence="7" id="KW-0233">DNA recombination</keyword>
<reference evidence="12 13" key="1">
    <citation type="submission" date="2019-03" db="EMBL/GenBank/DDBJ databases">
        <title>Metabolic potential of uncultured bacteria and archaea associated with petroleum seepage in deep-sea sediments.</title>
        <authorList>
            <person name="Dong X."/>
            <person name="Hubert C."/>
        </authorList>
    </citation>
    <scope>NUCLEOTIDE SEQUENCE [LARGE SCALE GENOMIC DNA]</scope>
    <source>
        <strain evidence="12">E29_bin28</strain>
    </source>
</reference>
<evidence type="ECO:0000313" key="13">
    <source>
        <dbReference type="Proteomes" id="UP000316925"/>
    </source>
</evidence>
<feature type="domain" description="Core-binding (CB)" evidence="11">
    <location>
        <begin position="1"/>
        <end position="81"/>
    </location>
</feature>
<keyword evidence="8" id="KW-0131">Cell cycle</keyword>
<dbReference type="InterPro" id="IPR010998">
    <property type="entry name" value="Integrase_recombinase_N"/>
</dbReference>
<gene>
    <name evidence="12" type="ORF">E3J33_02065</name>
</gene>
<dbReference type="GO" id="GO:0003677">
    <property type="term" value="F:DNA binding"/>
    <property type="evidence" value="ECO:0007669"/>
    <property type="project" value="UniProtKB-UniRule"/>
</dbReference>
<evidence type="ECO:0000256" key="2">
    <source>
        <dbReference type="ARBA" id="ARBA00022490"/>
    </source>
</evidence>
<dbReference type="GO" id="GO:0007059">
    <property type="term" value="P:chromosome segregation"/>
    <property type="evidence" value="ECO:0007669"/>
    <property type="project" value="UniProtKB-KW"/>
</dbReference>
<name>A0A523YPB4_UNCAE</name>
<dbReference type="HAMAP" id="MF_01808">
    <property type="entry name" value="Recomb_XerC_XerD"/>
    <property type="match status" value="1"/>
</dbReference>
<evidence type="ECO:0000256" key="3">
    <source>
        <dbReference type="ARBA" id="ARBA00022618"/>
    </source>
</evidence>
<keyword evidence="2" id="KW-0963">Cytoplasm</keyword>
<keyword evidence="4" id="KW-0159">Chromosome partition</keyword>
<dbReference type="InterPro" id="IPR023009">
    <property type="entry name" value="Tyrosine_recombinase_XerC/XerD"/>
</dbReference>
<evidence type="ECO:0000256" key="7">
    <source>
        <dbReference type="ARBA" id="ARBA00023172"/>
    </source>
</evidence>
<evidence type="ECO:0000256" key="1">
    <source>
        <dbReference type="ARBA" id="ARBA00004496"/>
    </source>
</evidence>
<dbReference type="CDD" id="cd00798">
    <property type="entry name" value="INT_XerDC_C"/>
    <property type="match status" value="1"/>
</dbReference>
<dbReference type="Pfam" id="PF02899">
    <property type="entry name" value="Phage_int_SAM_1"/>
    <property type="match status" value="1"/>
</dbReference>
<dbReference type="Gene3D" id="1.10.150.130">
    <property type="match status" value="1"/>
</dbReference>
<dbReference type="InterPro" id="IPR011010">
    <property type="entry name" value="DNA_brk_join_enz"/>
</dbReference>
<dbReference type="GO" id="GO:0051301">
    <property type="term" value="P:cell division"/>
    <property type="evidence" value="ECO:0007669"/>
    <property type="project" value="UniProtKB-KW"/>
</dbReference>
<evidence type="ECO:0000256" key="8">
    <source>
        <dbReference type="ARBA" id="ARBA00023306"/>
    </source>
</evidence>
<dbReference type="GO" id="GO:0006310">
    <property type="term" value="P:DNA recombination"/>
    <property type="evidence" value="ECO:0007669"/>
    <property type="project" value="UniProtKB-KW"/>
</dbReference>
<sequence length="289" mass="33471">WLDRFHRFLEEEKNLSSSTVKSYSSDVKDFLKFLHFQKKDLKEVGYPQVREYLGLLQKKERRKSTLARRVASLRSFFHFLYLKGHLGSFPLSGMRGPKQGRKIPAYLEEEEVQRLLNAAKGEDFIRLRDMAILELLYATGMRAAELINLEVEDLDFGSETVKVRGKGSKERIIPMGSYAVKALITYLPMRKEEVKPGVKALFINRFGGRLSDRSLRKKMNQYLELANIQKAAGPHILRHSFATHLLNRGADIRSIQELLGHERLSTTQVYTHLNTRRLKKIYQATHPRA</sequence>
<accession>A0A523YPB4</accession>
<comment type="caution">
    <text evidence="12">The sequence shown here is derived from an EMBL/GenBank/DDBJ whole genome shotgun (WGS) entry which is preliminary data.</text>
</comment>